<reference evidence="2 3" key="1">
    <citation type="journal article" date="2013" name="Genome Biol. Evol.">
        <title>Life in an arsenic-containing gold mine: genome and physiology of the autotrophic arsenite-oxidizing bacterium rhizobium sp. NT-26.</title>
        <authorList>
            <person name="Andres J."/>
            <person name="Arsene-Ploetze F."/>
            <person name="Barbe V."/>
            <person name="Brochier-Armanet C."/>
            <person name="Cleiss-Arnold J."/>
            <person name="Coppee J.Y."/>
            <person name="Dillies M.A."/>
            <person name="Geist"/>
            <person name="L"/>
            <person name="Joublin A."/>
            <person name="Koechler S."/>
            <person name="Lassalle F."/>
            <person name="Marchal M."/>
            <person name="Medigue C."/>
            <person name="Muller D."/>
            <person name="Nesme X."/>
            <person name="Plewniak F."/>
            <person name="Proux C."/>
            <person name="Ramirez-Bahena M.H."/>
            <person name="Schenowitz C."/>
            <person name="Sismeiro O."/>
            <person name="Vallenet D."/>
            <person name="Santini J.M."/>
            <person name="Bertin P.N."/>
        </authorList>
    </citation>
    <scope>NUCLEOTIDE SEQUENCE [LARGE SCALE GENOMIC DNA]</scope>
    <source>
        <strain evidence="2 3">NT-26</strain>
    </source>
</reference>
<evidence type="ECO:0000256" key="1">
    <source>
        <dbReference type="SAM" id="MobiDB-lite"/>
    </source>
</evidence>
<proteinExistence type="predicted"/>
<protein>
    <submittedName>
        <fullName evidence="2">Uncharacterized protein</fullName>
    </submittedName>
</protein>
<keyword evidence="3" id="KW-1185">Reference proteome</keyword>
<gene>
    <name evidence="2" type="ORF">NT26_1408</name>
</gene>
<dbReference type="OrthoDB" id="9996973at2"/>
<name>L0NFS8_9HYPH</name>
<dbReference type="KEGG" id="rht:NT26_1408"/>
<dbReference type="AlphaFoldDB" id="L0NFS8"/>
<dbReference type="STRING" id="1125847.NT26_1408"/>
<feature type="region of interest" description="Disordered" evidence="1">
    <location>
        <begin position="88"/>
        <end position="111"/>
    </location>
</feature>
<sequence>MTTGFNVRKRGEYRWEVTDRRKKSALQVIDITYDPRKRAFSGTAKRRYTKVSPWQKEKPVTPAQIELAKRAIGPEEVARCIAASLADSRSSLPDPAPATAVASPFGDFLYR</sequence>
<dbReference type="Proteomes" id="UP000010792">
    <property type="component" value="Chromosome"/>
</dbReference>
<organism evidence="2 3">
    <name type="scientific">Pseudorhizobium banfieldiae</name>
    <dbReference type="NCBI Taxonomy" id="1125847"/>
    <lineage>
        <taxon>Bacteria</taxon>
        <taxon>Pseudomonadati</taxon>
        <taxon>Pseudomonadota</taxon>
        <taxon>Alphaproteobacteria</taxon>
        <taxon>Hyphomicrobiales</taxon>
        <taxon>Rhizobiaceae</taxon>
        <taxon>Rhizobium/Agrobacterium group</taxon>
        <taxon>Pseudorhizobium</taxon>
    </lineage>
</organism>
<dbReference type="RefSeq" id="WP_052638027.1">
    <property type="nucleotide sequence ID" value="NZ_FO082820.1"/>
</dbReference>
<accession>L0NFS8</accession>
<evidence type="ECO:0000313" key="3">
    <source>
        <dbReference type="Proteomes" id="UP000010792"/>
    </source>
</evidence>
<dbReference type="EMBL" id="FO082820">
    <property type="protein sequence ID" value="CCF19132.1"/>
    <property type="molecule type" value="Genomic_DNA"/>
</dbReference>
<evidence type="ECO:0000313" key="2">
    <source>
        <dbReference type="EMBL" id="CCF19132.1"/>
    </source>
</evidence>